<dbReference type="InterPro" id="IPR039422">
    <property type="entry name" value="MarR/SlyA-like"/>
</dbReference>
<dbReference type="SUPFAM" id="SSF46785">
    <property type="entry name" value="Winged helix' DNA-binding domain"/>
    <property type="match status" value="1"/>
</dbReference>
<reference evidence="3 4" key="1">
    <citation type="submission" date="2016-08" db="EMBL/GenBank/DDBJ databases">
        <title>Genome of Bacillus solimangrovi GH2-4.</title>
        <authorList>
            <person name="Lim S."/>
            <person name="Kim B.-C."/>
        </authorList>
    </citation>
    <scope>NUCLEOTIDE SEQUENCE [LARGE SCALE GENOMIC DNA]</scope>
    <source>
        <strain evidence="3 4">GH2-4</strain>
    </source>
</reference>
<evidence type="ECO:0000313" key="4">
    <source>
        <dbReference type="Proteomes" id="UP000095209"/>
    </source>
</evidence>
<feature type="domain" description="HTH marR-type" evidence="2">
    <location>
        <begin position="5"/>
        <end position="142"/>
    </location>
</feature>
<dbReference type="Pfam" id="PF01047">
    <property type="entry name" value="MarR"/>
    <property type="match status" value="1"/>
</dbReference>
<organism evidence="3 4">
    <name type="scientific">Bacillus solimangrovi</name>
    <dbReference type="NCBI Taxonomy" id="1305675"/>
    <lineage>
        <taxon>Bacteria</taxon>
        <taxon>Bacillati</taxon>
        <taxon>Bacillota</taxon>
        <taxon>Bacilli</taxon>
        <taxon>Bacillales</taxon>
        <taxon>Bacillaceae</taxon>
        <taxon>Bacillus</taxon>
    </lineage>
</organism>
<dbReference type="STRING" id="1305675.BFG57_06710"/>
<evidence type="ECO:0000313" key="3">
    <source>
        <dbReference type="EMBL" id="OEH91058.1"/>
    </source>
</evidence>
<dbReference type="InterPro" id="IPR011991">
    <property type="entry name" value="ArsR-like_HTH"/>
</dbReference>
<dbReference type="SMART" id="SM00347">
    <property type="entry name" value="HTH_MARR"/>
    <property type="match status" value="1"/>
</dbReference>
<dbReference type="GO" id="GO:0003700">
    <property type="term" value="F:DNA-binding transcription factor activity"/>
    <property type="evidence" value="ECO:0007669"/>
    <property type="project" value="InterPro"/>
</dbReference>
<accession>A0A1E5LAD8</accession>
<dbReference type="EMBL" id="MJEH01000064">
    <property type="protein sequence ID" value="OEH91058.1"/>
    <property type="molecule type" value="Genomic_DNA"/>
</dbReference>
<evidence type="ECO:0000259" key="2">
    <source>
        <dbReference type="PROSITE" id="PS50995"/>
    </source>
</evidence>
<dbReference type="Proteomes" id="UP000095209">
    <property type="component" value="Unassembled WGS sequence"/>
</dbReference>
<keyword evidence="4" id="KW-1185">Reference proteome</keyword>
<sequence length="153" mass="17857">MDDITAFYYKKLKKTSDAINAIFLEEYNRFAEKEFLNLTTKQAILLELLKDNPLTNSEIATHFEITPSASTQLVGKLEKKGFLKREINVNNRREIIVHLDDKGIAYNESMVEFDVYLIKKYYSKLNEKDLENMVDIQEKIYHTALEVQKGAKD</sequence>
<dbReference type="AlphaFoldDB" id="A0A1E5LAD8"/>
<dbReference type="PRINTS" id="PR00598">
    <property type="entry name" value="HTHMARR"/>
</dbReference>
<dbReference type="OrthoDB" id="2355600at2"/>
<keyword evidence="1" id="KW-0238">DNA-binding</keyword>
<dbReference type="CDD" id="cd00090">
    <property type="entry name" value="HTH_ARSR"/>
    <property type="match status" value="1"/>
</dbReference>
<name>A0A1E5LAD8_9BACI</name>
<dbReference type="RefSeq" id="WP_069718825.1">
    <property type="nucleotide sequence ID" value="NZ_MJEH01000064.1"/>
</dbReference>
<dbReference type="PROSITE" id="PS50995">
    <property type="entry name" value="HTH_MARR_2"/>
    <property type="match status" value="1"/>
</dbReference>
<comment type="caution">
    <text evidence="3">The sequence shown here is derived from an EMBL/GenBank/DDBJ whole genome shotgun (WGS) entry which is preliminary data.</text>
</comment>
<evidence type="ECO:0000256" key="1">
    <source>
        <dbReference type="ARBA" id="ARBA00023125"/>
    </source>
</evidence>
<dbReference type="InterPro" id="IPR036388">
    <property type="entry name" value="WH-like_DNA-bd_sf"/>
</dbReference>
<dbReference type="InterPro" id="IPR000835">
    <property type="entry name" value="HTH_MarR-typ"/>
</dbReference>
<dbReference type="InterPro" id="IPR036390">
    <property type="entry name" value="WH_DNA-bd_sf"/>
</dbReference>
<dbReference type="GO" id="GO:0003677">
    <property type="term" value="F:DNA binding"/>
    <property type="evidence" value="ECO:0007669"/>
    <property type="project" value="UniProtKB-KW"/>
</dbReference>
<dbReference type="PANTHER" id="PTHR33164">
    <property type="entry name" value="TRANSCRIPTIONAL REGULATOR, MARR FAMILY"/>
    <property type="match status" value="1"/>
</dbReference>
<dbReference type="Gene3D" id="1.10.10.10">
    <property type="entry name" value="Winged helix-like DNA-binding domain superfamily/Winged helix DNA-binding domain"/>
    <property type="match status" value="1"/>
</dbReference>
<gene>
    <name evidence="3" type="ORF">BFG57_06710</name>
</gene>
<proteinExistence type="predicted"/>
<dbReference type="PANTHER" id="PTHR33164:SF43">
    <property type="entry name" value="HTH-TYPE TRANSCRIPTIONAL REPRESSOR YETL"/>
    <property type="match status" value="1"/>
</dbReference>
<protein>
    <recommendedName>
        <fullName evidence="2">HTH marR-type domain-containing protein</fullName>
    </recommendedName>
</protein>
<dbReference type="GO" id="GO:0006950">
    <property type="term" value="P:response to stress"/>
    <property type="evidence" value="ECO:0007669"/>
    <property type="project" value="TreeGrafter"/>
</dbReference>